<comment type="cofactor">
    <cofactor evidence="1">
        <name>FMN</name>
        <dbReference type="ChEBI" id="CHEBI:58210"/>
    </cofactor>
</comment>
<dbReference type="AlphaFoldDB" id="A0A087TH12"/>
<dbReference type="GO" id="GO:0010181">
    <property type="term" value="F:FMN binding"/>
    <property type="evidence" value="ECO:0007669"/>
    <property type="project" value="InterPro"/>
</dbReference>
<dbReference type="Proteomes" id="UP000054359">
    <property type="component" value="Unassembled WGS sequence"/>
</dbReference>
<comment type="catalytic activity">
    <reaction evidence="6">
        <text>2-hydroxyoctanoate + O2 = 2-oxooctanoate + H2O2</text>
        <dbReference type="Rhea" id="RHEA:67940"/>
        <dbReference type="ChEBI" id="CHEBI:15379"/>
        <dbReference type="ChEBI" id="CHEBI:16240"/>
        <dbReference type="ChEBI" id="CHEBI:133514"/>
        <dbReference type="ChEBI" id="CHEBI:176689"/>
    </reaction>
    <physiologicalReaction direction="left-to-right" evidence="6">
        <dbReference type="Rhea" id="RHEA:67941"/>
    </physiologicalReaction>
</comment>
<dbReference type="OMA" id="TFFQMYW"/>
<name>A0A087TH12_STEMI</name>
<dbReference type="PROSITE" id="PS00557">
    <property type="entry name" value="FMN_HYDROXY_ACID_DH_1"/>
    <property type="match status" value="1"/>
</dbReference>
<reference evidence="10 11" key="1">
    <citation type="submission" date="2013-11" db="EMBL/GenBank/DDBJ databases">
        <title>Genome sequencing of Stegodyphus mimosarum.</title>
        <authorList>
            <person name="Bechsgaard J."/>
        </authorList>
    </citation>
    <scope>NUCLEOTIDE SEQUENCE [LARGE SCALE GENOMIC DNA]</scope>
</reference>
<evidence type="ECO:0000313" key="10">
    <source>
        <dbReference type="EMBL" id="KFM64401.1"/>
    </source>
</evidence>
<sequence>MLCLKDYEEYAKKHLESKIWAFHSQGAERERTLRENLLCYSRYALIPRMLRNTNSRDLSVTVLGERISIPVGIAPTAYHKLAHPEGEMASSRAAGELNTIFTLSTVASTSIEELSKNRQYTSPLWMQIYVLKDRSVTEKMIKKAEAHGFKALVLTVDTPVTGLQLRLWRKGLTIPPHLSIPNIAEAIPKINDNAKFSNHIQNVRLFTETLTWEDLSWIKSISSLPLVLKGILTAKDALLAVKHGASAVWVSNHGGRQLDGVDTALDALPEICAALAGTSCEIYMDGGIRWGSDILKALALGAKAVFIGRPALWGLAHSGQDGVRHVLEILKNELDRAMHLAGCNSVEDIG</sequence>
<evidence type="ECO:0000256" key="2">
    <source>
        <dbReference type="ARBA" id="ARBA00013087"/>
    </source>
</evidence>
<evidence type="ECO:0000313" key="11">
    <source>
        <dbReference type="Proteomes" id="UP000054359"/>
    </source>
</evidence>
<accession>A0A087TH12</accession>
<evidence type="ECO:0000256" key="6">
    <source>
        <dbReference type="ARBA" id="ARBA00029327"/>
    </source>
</evidence>
<evidence type="ECO:0000256" key="3">
    <source>
        <dbReference type="ARBA" id="ARBA00023002"/>
    </source>
</evidence>
<keyword evidence="8" id="KW-0285">Flavoprotein</keyword>
<organism evidence="10 11">
    <name type="scientific">Stegodyphus mimosarum</name>
    <name type="common">African social velvet spider</name>
    <dbReference type="NCBI Taxonomy" id="407821"/>
    <lineage>
        <taxon>Eukaryota</taxon>
        <taxon>Metazoa</taxon>
        <taxon>Ecdysozoa</taxon>
        <taxon>Arthropoda</taxon>
        <taxon>Chelicerata</taxon>
        <taxon>Arachnida</taxon>
        <taxon>Araneae</taxon>
        <taxon>Araneomorphae</taxon>
        <taxon>Entelegynae</taxon>
        <taxon>Eresoidea</taxon>
        <taxon>Eresidae</taxon>
        <taxon>Stegodyphus</taxon>
    </lineage>
</organism>
<dbReference type="GO" id="GO:0005782">
    <property type="term" value="C:peroxisomal matrix"/>
    <property type="evidence" value="ECO:0007669"/>
    <property type="project" value="TreeGrafter"/>
</dbReference>
<dbReference type="FunFam" id="3.20.20.70:FF:000056">
    <property type="entry name" value="hydroxyacid oxidase 2"/>
    <property type="match status" value="1"/>
</dbReference>
<dbReference type="PROSITE" id="PS51349">
    <property type="entry name" value="FMN_HYDROXY_ACID_DH_2"/>
    <property type="match status" value="1"/>
</dbReference>
<dbReference type="CDD" id="cd02809">
    <property type="entry name" value="alpha_hydroxyacid_oxid_FMN"/>
    <property type="match status" value="1"/>
</dbReference>
<dbReference type="Gene3D" id="3.20.20.70">
    <property type="entry name" value="Aldolase class I"/>
    <property type="match status" value="1"/>
</dbReference>
<keyword evidence="11" id="KW-1185">Reference proteome</keyword>
<keyword evidence="3" id="KW-0560">Oxidoreductase</keyword>
<proteinExistence type="inferred from homology"/>
<keyword evidence="8" id="KW-0288">FMN</keyword>
<evidence type="ECO:0000256" key="7">
    <source>
        <dbReference type="PIRSR" id="PIRSR000138-1"/>
    </source>
</evidence>
<feature type="non-terminal residue" evidence="10">
    <location>
        <position position="350"/>
    </location>
</feature>
<feature type="binding site" evidence="8">
    <location>
        <position position="256"/>
    </location>
    <ligand>
        <name>glyoxylate</name>
        <dbReference type="ChEBI" id="CHEBI:36655"/>
    </ligand>
</feature>
<dbReference type="EC" id="1.1.3.15" evidence="2"/>
<evidence type="ECO:0000256" key="8">
    <source>
        <dbReference type="PIRSR" id="PIRSR000138-2"/>
    </source>
</evidence>
<feature type="binding site" evidence="8">
    <location>
        <begin position="285"/>
        <end position="289"/>
    </location>
    <ligand>
        <name>FMN</name>
        <dbReference type="ChEBI" id="CHEBI:58210"/>
    </ligand>
</feature>
<dbReference type="OrthoDB" id="25826at2759"/>
<feature type="domain" description="FMN hydroxy acid dehydrogenase" evidence="9">
    <location>
        <begin position="1"/>
        <end position="350"/>
    </location>
</feature>
<evidence type="ECO:0000256" key="5">
    <source>
        <dbReference type="ARBA" id="ARBA00029325"/>
    </source>
</evidence>
<feature type="binding site" evidence="8">
    <location>
        <position position="155"/>
    </location>
    <ligand>
        <name>FMN</name>
        <dbReference type="ChEBI" id="CHEBI:58210"/>
    </ligand>
</feature>
<comment type="catalytic activity">
    <reaction evidence="5">
        <text>a (2S)-2-hydroxycarboxylate + O2 = a 2-oxocarboxylate + H2O2</text>
        <dbReference type="Rhea" id="RHEA:16789"/>
        <dbReference type="ChEBI" id="CHEBI:15379"/>
        <dbReference type="ChEBI" id="CHEBI:16240"/>
        <dbReference type="ChEBI" id="CHEBI:35179"/>
        <dbReference type="ChEBI" id="CHEBI:58123"/>
        <dbReference type="EC" id="1.1.3.15"/>
    </reaction>
    <physiologicalReaction direction="left-to-right" evidence="5">
        <dbReference type="Rhea" id="RHEA:16790"/>
    </physiologicalReaction>
</comment>
<dbReference type="GO" id="GO:0001561">
    <property type="term" value="P:fatty acid alpha-oxidation"/>
    <property type="evidence" value="ECO:0007669"/>
    <property type="project" value="TreeGrafter"/>
</dbReference>
<dbReference type="InterPro" id="IPR037396">
    <property type="entry name" value="FMN_HAD"/>
</dbReference>
<evidence type="ECO:0000256" key="4">
    <source>
        <dbReference type="ARBA" id="ARBA00024042"/>
    </source>
</evidence>
<dbReference type="PANTHER" id="PTHR10578:SF149">
    <property type="entry name" value="2-HYDROXYACID OXIDASE 2"/>
    <property type="match status" value="1"/>
</dbReference>
<dbReference type="EMBL" id="KK115200">
    <property type="protein sequence ID" value="KFM64401.1"/>
    <property type="molecule type" value="Genomic_DNA"/>
</dbReference>
<dbReference type="InterPro" id="IPR008259">
    <property type="entry name" value="FMN_hydac_DH_AS"/>
</dbReference>
<dbReference type="InterPro" id="IPR000262">
    <property type="entry name" value="FMN-dep_DH"/>
</dbReference>
<feature type="binding site" evidence="8">
    <location>
        <position position="253"/>
    </location>
    <ligand>
        <name>glyoxylate</name>
        <dbReference type="ChEBI" id="CHEBI:36655"/>
    </ligand>
</feature>
<feature type="binding site" evidence="8">
    <location>
        <position position="127"/>
    </location>
    <ligand>
        <name>FMN</name>
        <dbReference type="ChEBI" id="CHEBI:58210"/>
    </ligand>
</feature>
<comment type="similarity">
    <text evidence="4">Belongs to the FMN-dependent alpha-hydroxy acid dehydrogenase family.</text>
</comment>
<dbReference type="SUPFAM" id="SSF51395">
    <property type="entry name" value="FMN-linked oxidoreductases"/>
    <property type="match status" value="1"/>
</dbReference>
<dbReference type="PIRSF" id="PIRSF000138">
    <property type="entry name" value="Al-hdrx_acd_dh"/>
    <property type="match status" value="1"/>
</dbReference>
<dbReference type="Pfam" id="PF01070">
    <property type="entry name" value="FMN_dh"/>
    <property type="match status" value="1"/>
</dbReference>
<feature type="binding site" evidence="8">
    <location>
        <position position="104"/>
    </location>
    <ligand>
        <name>FMN</name>
        <dbReference type="ChEBI" id="CHEBI:58210"/>
    </ligand>
</feature>
<dbReference type="PANTHER" id="PTHR10578">
    <property type="entry name" value="S -2-HYDROXY-ACID OXIDASE-RELATED"/>
    <property type="match status" value="1"/>
</dbReference>
<feature type="binding site" evidence="8">
    <location>
        <position position="229"/>
    </location>
    <ligand>
        <name>FMN</name>
        <dbReference type="ChEBI" id="CHEBI:58210"/>
    </ligand>
</feature>
<feature type="active site" description="Proton acceptor" evidence="7">
    <location>
        <position position="253"/>
    </location>
</feature>
<evidence type="ECO:0000259" key="9">
    <source>
        <dbReference type="PROSITE" id="PS51349"/>
    </source>
</evidence>
<feature type="binding site" evidence="8">
    <location>
        <begin position="75"/>
        <end position="77"/>
    </location>
    <ligand>
        <name>FMN</name>
        <dbReference type="ChEBI" id="CHEBI:58210"/>
    </ligand>
</feature>
<feature type="binding site" evidence="8">
    <location>
        <position position="251"/>
    </location>
    <ligand>
        <name>FMN</name>
        <dbReference type="ChEBI" id="CHEBI:58210"/>
    </ligand>
</feature>
<dbReference type="STRING" id="407821.A0A087TH12"/>
<dbReference type="InterPro" id="IPR012133">
    <property type="entry name" value="Alpha-hydoxy_acid_DH_FMN"/>
</dbReference>
<dbReference type="GO" id="GO:0003973">
    <property type="term" value="F:(S)-2-hydroxy-acid oxidase activity"/>
    <property type="evidence" value="ECO:0007669"/>
    <property type="project" value="UniProtKB-EC"/>
</dbReference>
<feature type="binding site" evidence="8">
    <location>
        <position position="129"/>
    </location>
    <ligand>
        <name>glyoxylate</name>
        <dbReference type="ChEBI" id="CHEBI:36655"/>
    </ligand>
</feature>
<dbReference type="InterPro" id="IPR013785">
    <property type="entry name" value="Aldolase_TIM"/>
</dbReference>
<evidence type="ECO:0000256" key="1">
    <source>
        <dbReference type="ARBA" id="ARBA00001917"/>
    </source>
</evidence>
<protein>
    <recommendedName>
        <fullName evidence="2">(S)-2-hydroxy-acid oxidase</fullName>
        <ecNumber evidence="2">1.1.3.15</ecNumber>
    </recommendedName>
</protein>
<feature type="binding site" evidence="8">
    <location>
        <begin position="308"/>
        <end position="309"/>
    </location>
    <ligand>
        <name>FMN</name>
        <dbReference type="ChEBI" id="CHEBI:58210"/>
    </ligand>
</feature>
<gene>
    <name evidence="10" type="ORF">X975_21181</name>
</gene>